<organism evidence="1 2">
    <name type="scientific">Aristaeella lactis</name>
    <dbReference type="NCBI Taxonomy" id="3046383"/>
    <lineage>
        <taxon>Bacteria</taxon>
        <taxon>Bacillati</taxon>
        <taxon>Bacillota</taxon>
        <taxon>Clostridia</taxon>
        <taxon>Eubacteriales</taxon>
        <taxon>Aristaeellaceae</taxon>
        <taxon>Aristaeella</taxon>
    </lineage>
</organism>
<accession>A0AC61PPP9</accession>
<comment type="caution">
    <text evidence="1">The sequence shown here is derived from an EMBL/GenBank/DDBJ whole genome shotgun (WGS) entry which is preliminary data.</text>
</comment>
<sequence>MAEAGIITFLHNNNYGSALQAYALQRTVSELGVECVHLDYNPDRLEKIRNLLTSGNSLKLILDGIRKRSVMADQSGARRKSDAIPAFYRKRMKLSALCRNGKDLREQSRDLDLLICGSDQIWNPVWLNPAYFLTFADKETPRIAYAASLGVSTLPKASKIRKIRRWTKGFRAVSVREQEGAELLEQMTGRKAEVMPDPVCLLSRDEWNEIAGQAPEGEPYLLCYFIGENAGYWEKVRALQQETGLRVLVMPVTAESYRSGYELLDGAGPEEFLAAVRDAACFCTDSFHGLVFGTIFGTRTELLRRYREEDPESKNSRVDQFQRLIREKGMEELRREGREWLKGAMNGVHCSMKNEE</sequence>
<protein>
    <submittedName>
        <fullName evidence="1">Polysaccharide pyruvyl transferase</fullName>
    </submittedName>
</protein>
<evidence type="ECO:0000313" key="2">
    <source>
        <dbReference type="Proteomes" id="UP000192328"/>
    </source>
</evidence>
<proteinExistence type="predicted"/>
<dbReference type="EMBL" id="FWXZ01000008">
    <property type="protein sequence ID" value="SMC86325.1"/>
    <property type="molecule type" value="Genomic_DNA"/>
</dbReference>
<gene>
    <name evidence="1" type="ORF">SAMN06297397_2886</name>
</gene>
<reference evidence="1" key="1">
    <citation type="submission" date="2017-04" db="EMBL/GenBank/DDBJ databases">
        <authorList>
            <person name="Varghese N."/>
            <person name="Submissions S."/>
        </authorList>
    </citation>
    <scope>NUCLEOTIDE SEQUENCE</scope>
    <source>
        <strain evidence="1">WTE2008</strain>
    </source>
</reference>
<keyword evidence="2" id="KW-1185">Reference proteome</keyword>
<evidence type="ECO:0000313" key="1">
    <source>
        <dbReference type="EMBL" id="SMC86325.1"/>
    </source>
</evidence>
<dbReference type="Proteomes" id="UP000192328">
    <property type="component" value="Unassembled WGS sequence"/>
</dbReference>
<name>A0AC61PPP9_9FIRM</name>
<keyword evidence="1" id="KW-0808">Transferase</keyword>